<dbReference type="InterPro" id="IPR004843">
    <property type="entry name" value="Calcineurin-like_PHP"/>
</dbReference>
<organism evidence="3 4">
    <name type="scientific">Clostridium frigidicarnis</name>
    <dbReference type="NCBI Taxonomy" id="84698"/>
    <lineage>
        <taxon>Bacteria</taxon>
        <taxon>Bacillati</taxon>
        <taxon>Bacillota</taxon>
        <taxon>Clostridia</taxon>
        <taxon>Eubacteriales</taxon>
        <taxon>Clostridiaceae</taxon>
        <taxon>Clostridium</taxon>
    </lineage>
</organism>
<dbReference type="SUPFAM" id="SSF56300">
    <property type="entry name" value="Metallo-dependent phosphatases"/>
    <property type="match status" value="1"/>
</dbReference>
<evidence type="ECO:0000256" key="1">
    <source>
        <dbReference type="SAM" id="SignalP"/>
    </source>
</evidence>
<protein>
    <submittedName>
        <fullName evidence="3">Calcineurin-like phosphoesterase</fullName>
    </submittedName>
</protein>
<feature type="chain" id="PRO_5039265896" evidence="1">
    <location>
        <begin position="24"/>
        <end position="276"/>
    </location>
</feature>
<name>A0A1I0X783_9CLOT</name>
<dbReference type="OrthoDB" id="384253at2"/>
<gene>
    <name evidence="3" type="ORF">SAMN04488528_1007105</name>
</gene>
<dbReference type="InterPro" id="IPR029052">
    <property type="entry name" value="Metallo-depent_PP-like"/>
</dbReference>
<evidence type="ECO:0000313" key="4">
    <source>
        <dbReference type="Proteomes" id="UP000198619"/>
    </source>
</evidence>
<dbReference type="EMBL" id="FOKI01000007">
    <property type="protein sequence ID" value="SFA96527.1"/>
    <property type="molecule type" value="Genomic_DNA"/>
</dbReference>
<dbReference type="Gene3D" id="3.60.21.10">
    <property type="match status" value="1"/>
</dbReference>
<evidence type="ECO:0000313" key="3">
    <source>
        <dbReference type="EMBL" id="SFA96527.1"/>
    </source>
</evidence>
<dbReference type="GO" id="GO:0016787">
    <property type="term" value="F:hydrolase activity"/>
    <property type="evidence" value="ECO:0007669"/>
    <property type="project" value="InterPro"/>
</dbReference>
<proteinExistence type="predicted"/>
<feature type="domain" description="Calcineurin-like phosphoesterase" evidence="2">
    <location>
        <begin position="38"/>
        <end position="196"/>
    </location>
</feature>
<dbReference type="RefSeq" id="WP_090039807.1">
    <property type="nucleotide sequence ID" value="NZ_FOKI01000007.1"/>
</dbReference>
<sequence length="276" mass="30251">MRMKKFNKLIFFIILTLTVSFYAPTPVYSQTVGDTKYIGVTSDIHHDISNLTKWLSSLKSTTTSMDYMIFGGDYVGQTDSESCVSAVKSEFSGTPSILAEGNHDKSKGGKYDSGLVVNNNDYAVYVMDSSSKSFTSSDMENLKSSLNKINSSKPVFVVSHCPIHYFGKRTIGGAEKLLSLLNNYENVIFLWGHNHSQGDTNYGTVKVKGDTIQCSKSSSAVPINFTYANMGSMKQGNNGAYGLLINLINSSGNTNIKFYYKDLSGKTVSNYSVDIS</sequence>
<evidence type="ECO:0000259" key="2">
    <source>
        <dbReference type="Pfam" id="PF00149"/>
    </source>
</evidence>
<accession>A0A1I0X783</accession>
<dbReference type="Pfam" id="PF00149">
    <property type="entry name" value="Metallophos"/>
    <property type="match status" value="1"/>
</dbReference>
<keyword evidence="4" id="KW-1185">Reference proteome</keyword>
<keyword evidence="1" id="KW-0732">Signal</keyword>
<reference evidence="3 4" key="1">
    <citation type="submission" date="2016-10" db="EMBL/GenBank/DDBJ databases">
        <authorList>
            <person name="de Groot N.N."/>
        </authorList>
    </citation>
    <scope>NUCLEOTIDE SEQUENCE [LARGE SCALE GENOMIC DNA]</scope>
    <source>
        <strain evidence="3 4">DSM 12271</strain>
    </source>
</reference>
<feature type="signal peptide" evidence="1">
    <location>
        <begin position="1"/>
        <end position="23"/>
    </location>
</feature>
<dbReference type="AlphaFoldDB" id="A0A1I0X783"/>
<dbReference type="Proteomes" id="UP000198619">
    <property type="component" value="Unassembled WGS sequence"/>
</dbReference>